<dbReference type="OrthoDB" id="27214at2759"/>
<evidence type="ECO:0000259" key="4">
    <source>
        <dbReference type="Pfam" id="PF23658"/>
    </source>
</evidence>
<feature type="chain" id="PRO_5030616329" description="Tail specific protease domain-containing protein" evidence="2">
    <location>
        <begin position="20"/>
        <end position="824"/>
    </location>
</feature>
<dbReference type="GO" id="GO:0008236">
    <property type="term" value="F:serine-type peptidase activity"/>
    <property type="evidence" value="ECO:0007669"/>
    <property type="project" value="InterPro"/>
</dbReference>
<feature type="region of interest" description="Disordered" evidence="1">
    <location>
        <begin position="338"/>
        <end position="367"/>
    </location>
</feature>
<feature type="compositionally biased region" description="Low complexity" evidence="1">
    <location>
        <begin position="347"/>
        <end position="356"/>
    </location>
</feature>
<organism evidence="5 6">
    <name type="scientific">Phaeosphaeria nodorum (strain SN15 / ATCC MYA-4574 / FGSC 10173)</name>
    <name type="common">Glume blotch fungus</name>
    <name type="synonym">Parastagonospora nodorum</name>
    <dbReference type="NCBI Taxonomy" id="321614"/>
    <lineage>
        <taxon>Eukaryota</taxon>
        <taxon>Fungi</taxon>
        <taxon>Dikarya</taxon>
        <taxon>Ascomycota</taxon>
        <taxon>Pezizomycotina</taxon>
        <taxon>Dothideomycetes</taxon>
        <taxon>Pleosporomycetidae</taxon>
        <taxon>Pleosporales</taxon>
        <taxon>Pleosporineae</taxon>
        <taxon>Phaeosphaeriaceae</taxon>
        <taxon>Parastagonospora</taxon>
    </lineage>
</organism>
<evidence type="ECO:0008006" key="7">
    <source>
        <dbReference type="Google" id="ProtNLM"/>
    </source>
</evidence>
<dbReference type="InterPro" id="IPR005151">
    <property type="entry name" value="Tail-specific_protease"/>
</dbReference>
<evidence type="ECO:0000313" key="5">
    <source>
        <dbReference type="EMBL" id="QRD01714.1"/>
    </source>
</evidence>
<dbReference type="EMBL" id="CP069034">
    <property type="protein sequence ID" value="QRD01714.1"/>
    <property type="molecule type" value="Genomic_DNA"/>
</dbReference>
<keyword evidence="6" id="KW-1185">Reference proteome</keyword>
<dbReference type="Proteomes" id="UP000663193">
    <property type="component" value="Chromosome 12"/>
</dbReference>
<evidence type="ECO:0000256" key="1">
    <source>
        <dbReference type="SAM" id="MobiDB-lite"/>
    </source>
</evidence>
<dbReference type="InterPro" id="IPR056186">
    <property type="entry name" value="PDZ_CPAF-rel"/>
</dbReference>
<evidence type="ECO:0000259" key="3">
    <source>
        <dbReference type="Pfam" id="PF03572"/>
    </source>
</evidence>
<dbReference type="SUPFAM" id="SSF52096">
    <property type="entry name" value="ClpP/crotonase"/>
    <property type="match status" value="1"/>
</dbReference>
<reference evidence="6" key="1">
    <citation type="journal article" date="2021" name="BMC Genomics">
        <title>Chromosome-level genome assembly and manually-curated proteome of model necrotroph Parastagonospora nodorum Sn15 reveals a genome-wide trove of candidate effector homologs, and redundancy of virulence-related functions within an accessory chromosome.</title>
        <authorList>
            <person name="Bertazzoni S."/>
            <person name="Jones D.A.B."/>
            <person name="Phan H.T."/>
            <person name="Tan K.-C."/>
            <person name="Hane J.K."/>
        </authorList>
    </citation>
    <scope>NUCLEOTIDE SEQUENCE [LARGE SCALE GENOMIC DNA]</scope>
    <source>
        <strain evidence="6">SN15 / ATCC MYA-4574 / FGSC 10173)</strain>
    </source>
</reference>
<sequence>MHSSILLFIAHCGLTAASGSGPYPWMYGVPDFPDLDMNEMMTEADIDTMVSAAENDSTVAATAQSSTSAATSATSSREPCAVISSAMAAMPAGARTVIPAELGVQCLRSVPLDKEGDMRLIDDLKLYVKWQSNIAYLKDPPADYTEKPIDIMGELDRMKNELASNGFSSEYEFQLQLMSLVDRSYDNHFAYQPDILASAIQFQRPPGTELVSVSTDGMSVPEIFAYRDIVRASNDTSFKPSAVRMIDGMTAQNYLANASEAGDFHDADVRWNAMFPSQALIASGTTFLGAFRTGMYTGQPNTTLQFANGTTFSMLNLAVVTANFSGVNNGQDFFRKFCSGPQPVPQAPGQTPTTPTNSSQRAQPAPSHIGYPKAVMINPSLAVGGYYLDGAGYEDIAVLSIPSYSAGPGGSGVQGFQNTMRDFIRKSKTDGKTKLIFDLRGNGGGNAILGYDTFKQVYPQAEQEPFGGTRYRANEALNQAGKITQDFLARKTFAQSNKTVFADAFGQGVTEDDIFSFTSPFNYQHTLDANNKAFRSWEQLFGPDEFNNDTFTTTLRYNYSDSISTTYEGFSVIGFGANLNETKTPQPFQAQDMVMLNDGMCSSTCAIVAELLKNQGGVRTIAVGGRPQPGPMQGVGGTKGAQVFSWDDIQVRMQAAFFLGSSAQRAQWNKTDLGRTAFATQLFTRSAYRGGQVAGGVNLKDNLRQGDATKTPLEFVYEAADCRMFFTAPMISDVTQVWKGVVDRMFKTEGSAMCVEGSTMDKTSVSGGGQFRGGDGKINPVAGAATGTGGSRSPAQFAGAAMGRAEERVWWLGTVVVMAVVALM</sequence>
<dbReference type="Pfam" id="PF03572">
    <property type="entry name" value="Peptidase_S41"/>
    <property type="match status" value="1"/>
</dbReference>
<gene>
    <name evidence="5" type="ORF">JI435_145450</name>
</gene>
<evidence type="ECO:0000313" key="6">
    <source>
        <dbReference type="Proteomes" id="UP000663193"/>
    </source>
</evidence>
<feature type="signal peptide" evidence="2">
    <location>
        <begin position="1"/>
        <end position="19"/>
    </location>
</feature>
<dbReference type="Gene3D" id="3.90.226.10">
    <property type="entry name" value="2-enoyl-CoA Hydratase, Chain A, domain 1"/>
    <property type="match status" value="1"/>
</dbReference>
<dbReference type="InterPro" id="IPR052766">
    <property type="entry name" value="S41A_metabolite_peptidase"/>
</dbReference>
<feature type="domain" description="CPAF-like PDZ" evidence="4">
    <location>
        <begin position="202"/>
        <end position="324"/>
    </location>
</feature>
<proteinExistence type="predicted"/>
<dbReference type="AlphaFoldDB" id="A0A7U2I4U1"/>
<dbReference type="OMA" id="AQDMVML"/>
<dbReference type="GO" id="GO:0006508">
    <property type="term" value="P:proteolysis"/>
    <property type="evidence" value="ECO:0007669"/>
    <property type="project" value="InterPro"/>
</dbReference>
<keyword evidence="2" id="KW-0732">Signal</keyword>
<dbReference type="Pfam" id="PF23658">
    <property type="entry name" value="PDZ_CPAF_rel"/>
    <property type="match status" value="1"/>
</dbReference>
<name>A0A7U2I4U1_PHANO</name>
<accession>A0A7U2I4U1</accession>
<protein>
    <recommendedName>
        <fullName evidence="7">Tail specific protease domain-containing protein</fullName>
    </recommendedName>
</protein>
<dbReference type="InterPro" id="IPR029045">
    <property type="entry name" value="ClpP/crotonase-like_dom_sf"/>
</dbReference>
<evidence type="ECO:0000256" key="2">
    <source>
        <dbReference type="SAM" id="SignalP"/>
    </source>
</evidence>
<feature type="domain" description="Tail specific protease" evidence="3">
    <location>
        <begin position="395"/>
        <end position="618"/>
    </location>
</feature>
<dbReference type="VEuPathDB" id="FungiDB:JI435_145450"/>
<dbReference type="PANTHER" id="PTHR37049">
    <property type="entry name" value="PEPTIDASE S41 FAMILY PROTEIN"/>
    <property type="match status" value="1"/>
</dbReference>
<dbReference type="PANTHER" id="PTHR37049:SF4">
    <property type="entry name" value="RHODANESE DOMAIN-CONTAINING PROTEIN"/>
    <property type="match status" value="1"/>
</dbReference>